<dbReference type="Gene3D" id="1.25.40.10">
    <property type="entry name" value="Tetratricopeptide repeat domain"/>
    <property type="match status" value="2"/>
</dbReference>
<dbReference type="InterPro" id="IPR025676">
    <property type="entry name" value="Clr5_dom"/>
</dbReference>
<name>A0A1Y2MC74_EPING</name>
<dbReference type="InterPro" id="IPR053137">
    <property type="entry name" value="NLR-like"/>
</dbReference>
<evidence type="ECO:0000313" key="4">
    <source>
        <dbReference type="Proteomes" id="UP000193240"/>
    </source>
</evidence>
<sequence>MAFPPRSLPTLAPAYPAQLELPQTGHYDALLTQQLYGLYGVDQTSAITMQAQRSSGAVVTTPNYNLHLSTLPVWQPGLAHSDTVLAGTTQPASASAATTGPASSMGPPDRPRKRKAATLRADDWEPYKKRILDLHIEQRLPLPKVRHTIEEEYGFKAELRQYRSRISQWGEDKNVKPREMQAIVRKRQKRKLVETNKGQLVFEVRGSEVELQKIERWMKRHDVADSFLYAPSPAAPTPSDVGCYTIPERGSPAMTISVYSPAASVFSPGRVYLTAQSPQMPSPALSVSSIVRLQSSAFAGQSPALTHRPLPNLQLNFAYSPSGSASAIDVGAQTRYRGDEEGRLRNQILEAEMSLASSSLGIPDMLYELGGVLLGQGRYRAAEDIVRRLVGSYESESSSGDDNAETLKALNLLGQVLNCQGLHVKAERLFRRALQRRRDVLGLEHPDTLTSMDKLALVLDSQGRYKEAEAMNRETLALHKKVLGPEHPNTLLSMSNLARVLRSQGRYEEAEAMHRETLALRKKVLGPEHPGTLVSMGNLARVLDSQGRYGEAEAMHRETLALMKKVLGSEHPYTLTSISNLARVLDS</sequence>
<proteinExistence type="predicted"/>
<dbReference type="EMBL" id="KZ107839">
    <property type="protein sequence ID" value="OSS53389.1"/>
    <property type="molecule type" value="Genomic_DNA"/>
</dbReference>
<feature type="domain" description="Clr5" evidence="2">
    <location>
        <begin position="121"/>
        <end position="173"/>
    </location>
</feature>
<dbReference type="STRING" id="105696.A0A1Y2MC74"/>
<accession>A0A1Y2MC74</accession>
<evidence type="ECO:0000259" key="2">
    <source>
        <dbReference type="Pfam" id="PF14420"/>
    </source>
</evidence>
<protein>
    <recommendedName>
        <fullName evidence="2">Clr5 domain-containing protein</fullName>
    </recommendedName>
</protein>
<dbReference type="InterPro" id="IPR011990">
    <property type="entry name" value="TPR-like_helical_dom_sf"/>
</dbReference>
<dbReference type="SMART" id="SM00028">
    <property type="entry name" value="TPR"/>
    <property type="match status" value="5"/>
</dbReference>
<gene>
    <name evidence="3" type="ORF">B5807_02014</name>
</gene>
<feature type="compositionally biased region" description="Low complexity" evidence="1">
    <location>
        <begin position="89"/>
        <end position="104"/>
    </location>
</feature>
<organism evidence="3 4">
    <name type="scientific">Epicoccum nigrum</name>
    <name type="common">Soil fungus</name>
    <name type="synonym">Epicoccum purpurascens</name>
    <dbReference type="NCBI Taxonomy" id="105696"/>
    <lineage>
        <taxon>Eukaryota</taxon>
        <taxon>Fungi</taxon>
        <taxon>Dikarya</taxon>
        <taxon>Ascomycota</taxon>
        <taxon>Pezizomycotina</taxon>
        <taxon>Dothideomycetes</taxon>
        <taxon>Pleosporomycetidae</taxon>
        <taxon>Pleosporales</taxon>
        <taxon>Pleosporineae</taxon>
        <taxon>Didymellaceae</taxon>
        <taxon>Epicoccum</taxon>
    </lineage>
</organism>
<dbReference type="Pfam" id="PF14420">
    <property type="entry name" value="Clr5"/>
    <property type="match status" value="1"/>
</dbReference>
<dbReference type="PANTHER" id="PTHR46082">
    <property type="entry name" value="ATP/GTP-BINDING PROTEIN-RELATED"/>
    <property type="match status" value="1"/>
</dbReference>
<dbReference type="PANTHER" id="PTHR46082:SF6">
    <property type="entry name" value="AAA+ ATPASE DOMAIN-CONTAINING PROTEIN-RELATED"/>
    <property type="match status" value="1"/>
</dbReference>
<dbReference type="AlphaFoldDB" id="A0A1Y2MC74"/>
<evidence type="ECO:0000313" key="3">
    <source>
        <dbReference type="EMBL" id="OSS53389.1"/>
    </source>
</evidence>
<evidence type="ECO:0000256" key="1">
    <source>
        <dbReference type="SAM" id="MobiDB-lite"/>
    </source>
</evidence>
<dbReference type="InParanoid" id="A0A1Y2MC74"/>
<dbReference type="InterPro" id="IPR019734">
    <property type="entry name" value="TPR_rpt"/>
</dbReference>
<dbReference type="Pfam" id="PF13424">
    <property type="entry name" value="TPR_12"/>
    <property type="match status" value="2"/>
</dbReference>
<reference evidence="3 4" key="1">
    <citation type="journal article" date="2017" name="Genome Announc.">
        <title>Genome sequence of the saprophytic ascomycete Epicoccum nigrum ICMP 19927 strain isolated from New Zealand.</title>
        <authorList>
            <person name="Fokin M."/>
            <person name="Fleetwood D."/>
            <person name="Weir B.S."/>
            <person name="Villas-Boas S.G."/>
        </authorList>
    </citation>
    <scope>NUCLEOTIDE SEQUENCE [LARGE SCALE GENOMIC DNA]</scope>
    <source>
        <strain evidence="3 4">ICMP 19927</strain>
    </source>
</reference>
<keyword evidence="4" id="KW-1185">Reference proteome</keyword>
<dbReference type="Proteomes" id="UP000193240">
    <property type="component" value="Unassembled WGS sequence"/>
</dbReference>
<dbReference type="OMA" id="RITKWGK"/>
<feature type="region of interest" description="Disordered" evidence="1">
    <location>
        <begin position="89"/>
        <end position="117"/>
    </location>
</feature>
<dbReference type="SUPFAM" id="SSF48452">
    <property type="entry name" value="TPR-like"/>
    <property type="match status" value="2"/>
</dbReference>